<gene>
    <name evidence="4" type="ORF">OU419_26020</name>
</gene>
<dbReference type="Proteomes" id="UP001163624">
    <property type="component" value="Chromosome"/>
</dbReference>
<dbReference type="Pfam" id="PF20148">
    <property type="entry name" value="DUF6531"/>
    <property type="match status" value="1"/>
</dbReference>
<evidence type="ECO:0000313" key="4">
    <source>
        <dbReference type="EMBL" id="WAI49164.1"/>
    </source>
</evidence>
<dbReference type="EMBL" id="CP113432">
    <property type="protein sequence ID" value="WAI49164.1"/>
    <property type="molecule type" value="Genomic_DNA"/>
</dbReference>
<evidence type="ECO:0000256" key="1">
    <source>
        <dbReference type="SAM" id="MobiDB-lite"/>
    </source>
</evidence>
<dbReference type="InterPro" id="IPR045351">
    <property type="entry name" value="DUF6531"/>
</dbReference>
<evidence type="ECO:0000259" key="3">
    <source>
        <dbReference type="Pfam" id="PF20148"/>
    </source>
</evidence>
<reference evidence="4" key="1">
    <citation type="submission" date="2022-11" db="EMBL/GenBank/DDBJ databases">
        <title>Pseudomonas triclosanedens sp. nov., a triclosan degrader isolated from activated sludge.</title>
        <authorList>
            <person name="Yin Y."/>
            <person name="Lu Z."/>
        </authorList>
    </citation>
    <scope>NUCLEOTIDE SEQUENCE</scope>
    <source>
        <strain evidence="4">ZM23</strain>
    </source>
</reference>
<organism evidence="4 5">
    <name type="scientific">Pseudomonas triclosanedens</name>
    <dbReference type="NCBI Taxonomy" id="2961893"/>
    <lineage>
        <taxon>Bacteria</taxon>
        <taxon>Pseudomonadati</taxon>
        <taxon>Pseudomonadota</taxon>
        <taxon>Gammaproteobacteria</taxon>
        <taxon>Pseudomonadales</taxon>
        <taxon>Pseudomonadaceae</taxon>
        <taxon>Pseudomonas</taxon>
    </lineage>
</organism>
<dbReference type="InterPro" id="IPR031325">
    <property type="entry name" value="RHS_repeat"/>
</dbReference>
<dbReference type="Pfam" id="PF05593">
    <property type="entry name" value="RHS_repeat"/>
    <property type="match status" value="1"/>
</dbReference>
<sequence>MHKTSAVKAILLTTSLALPTAATSATNYYWESNPHIGADNDIRIYKGNSPAEVCDQIAAAGWQYDYYYSGLKRVTDKNFRCTSFRKIDKYTAWTEIYRYGDTCPPETAFQSANPYNKTCRPPEEKGPPEHCSPTTSYAGNPVNFSTGNKYQEELDYQAPGNPELNLSHTYNSSDSLWRHSFSTQLQISQDGQSVALIMGNGKERYFTVNGTNITPTSYGSGVLKKTETGWTYTSIENTTYTFSNSGDLTSWLNANGNLQQLTYNGNLLTISDSLSNTVTLTVDPDKQPLSFSAPGITIAFTYSDRRLTKLTRTSPSGTTQRIYHYEDTNNSSLLTGITDENGERYAIWRYDTLGRAISSEHAYGAEKVTITYNGDGSTTVTNEYGKRANYQFQAIQGTKRITSIEGELTTNCPSSNSSFTYDEHGLIKTRIDNKGNLTTYDYNDRNLETSRTEASGTPEARTITTEWHPTLYLKTKVTEPNRITIYQYDAQGRPLGQIITPR</sequence>
<accession>A0ABY6ZZ75</accession>
<dbReference type="RefSeq" id="WP_254476300.1">
    <property type="nucleotide sequence ID" value="NZ_CP113432.1"/>
</dbReference>
<dbReference type="Gene3D" id="2.180.10.10">
    <property type="entry name" value="RHS repeat-associated core"/>
    <property type="match status" value="1"/>
</dbReference>
<keyword evidence="5" id="KW-1185">Reference proteome</keyword>
<proteinExistence type="predicted"/>
<feature type="chain" id="PRO_5045622638" evidence="2">
    <location>
        <begin position="25"/>
        <end position="502"/>
    </location>
</feature>
<protein>
    <submittedName>
        <fullName evidence="4">DUF6531 domain-containing protein</fullName>
    </submittedName>
</protein>
<keyword evidence="2" id="KW-0732">Signal</keyword>
<evidence type="ECO:0000256" key="2">
    <source>
        <dbReference type="SAM" id="SignalP"/>
    </source>
</evidence>
<feature type="region of interest" description="Disordered" evidence="1">
    <location>
        <begin position="118"/>
        <end position="138"/>
    </location>
</feature>
<evidence type="ECO:0000313" key="5">
    <source>
        <dbReference type="Proteomes" id="UP001163624"/>
    </source>
</evidence>
<name>A0ABY6ZZ75_9PSED</name>
<feature type="domain" description="DUF6531" evidence="3">
    <location>
        <begin position="139"/>
        <end position="206"/>
    </location>
</feature>
<feature type="signal peptide" evidence="2">
    <location>
        <begin position="1"/>
        <end position="24"/>
    </location>
</feature>